<sequence length="305" mass="34769">MPGVNFRTYFIIILTFIILLCMTIPWSKAGAVPPVHQKPEMIYRIRIANDLDFMDNRLSGIKVKNIRLPEHSRIEIANNPWSYLVVYLGIENTWYWEGQEMLHAVEAGVSIRGTEVHEGSGWHSFINYYPKKKYEPYNDPEAWRGSELPIGQPINLELRVGEVEEVAGSYRWQVHYYVNGEEVAVRPIYANDGQPNQFDVKLCVGAYMASGRENEISFAPVKIGDIAVSESSTEFKAWQTLELEDFGIPHHRIGYGTEVDNTVKRDFKTAFEKTDYSYAVSLPKSDKSGLALFTILATLMYLAAN</sequence>
<gene>
    <name evidence="1" type="ORF">GM661_02395</name>
</gene>
<organism evidence="1 2">
    <name type="scientific">Iocasia fonsfrigidae</name>
    <dbReference type="NCBI Taxonomy" id="2682810"/>
    <lineage>
        <taxon>Bacteria</taxon>
        <taxon>Bacillati</taxon>
        <taxon>Bacillota</taxon>
        <taxon>Clostridia</taxon>
        <taxon>Halanaerobiales</taxon>
        <taxon>Halanaerobiaceae</taxon>
        <taxon>Iocasia</taxon>
    </lineage>
</organism>
<name>A0A8A7K9Y6_9FIRM</name>
<evidence type="ECO:0000313" key="1">
    <source>
        <dbReference type="EMBL" id="QTL96905.1"/>
    </source>
</evidence>
<evidence type="ECO:0000313" key="2">
    <source>
        <dbReference type="Proteomes" id="UP000665020"/>
    </source>
</evidence>
<dbReference type="EMBL" id="CP046640">
    <property type="protein sequence ID" value="QTL96905.1"/>
    <property type="molecule type" value="Genomic_DNA"/>
</dbReference>
<reference evidence="1" key="1">
    <citation type="submission" date="2019-12" db="EMBL/GenBank/DDBJ databases">
        <authorList>
            <person name="zhang j."/>
            <person name="sun C.M."/>
        </authorList>
    </citation>
    <scope>NUCLEOTIDE SEQUENCE</scope>
    <source>
        <strain evidence="1">NS-1</strain>
    </source>
</reference>
<protein>
    <submittedName>
        <fullName evidence="1">Uncharacterized protein</fullName>
    </submittedName>
</protein>
<accession>A0A8A7K9Y6</accession>
<dbReference type="RefSeq" id="WP_230868582.1">
    <property type="nucleotide sequence ID" value="NZ_CP046640.1"/>
</dbReference>
<dbReference type="Proteomes" id="UP000665020">
    <property type="component" value="Chromosome"/>
</dbReference>
<dbReference type="AlphaFoldDB" id="A0A8A7K9Y6"/>
<proteinExistence type="predicted"/>
<dbReference type="KEGG" id="ifn:GM661_02395"/>
<keyword evidence="2" id="KW-1185">Reference proteome</keyword>